<dbReference type="GO" id="GO:0044614">
    <property type="term" value="C:nuclear pore cytoplasmic filaments"/>
    <property type="evidence" value="ECO:0007669"/>
    <property type="project" value="TreeGrafter"/>
</dbReference>
<keyword evidence="13" id="KW-1185">Reference proteome</keyword>
<keyword evidence="7" id="KW-0906">Nuclear pore complex</keyword>
<gene>
    <name evidence="12" type="ORF">NADFUDRAFT_14701</name>
</gene>
<dbReference type="Proteomes" id="UP000095009">
    <property type="component" value="Unassembled WGS sequence"/>
</dbReference>
<dbReference type="STRING" id="857566.A0A1E3PQ82"/>
<comment type="similarity">
    <text evidence="2">Belongs to the GLE1 family.</text>
</comment>
<feature type="non-terminal residue" evidence="12">
    <location>
        <position position="1"/>
    </location>
</feature>
<evidence type="ECO:0000256" key="10">
    <source>
        <dbReference type="ARBA" id="ARBA00029983"/>
    </source>
</evidence>
<name>A0A1E3PQ82_9ASCO</name>
<evidence type="ECO:0000313" key="13">
    <source>
        <dbReference type="Proteomes" id="UP000095009"/>
    </source>
</evidence>
<comment type="subcellular location">
    <subcellularLocation>
        <location evidence="1">Nucleus</location>
        <location evidence="1">Nuclear pore complex</location>
    </subcellularLocation>
</comment>
<dbReference type="PANTHER" id="PTHR12960">
    <property type="entry name" value="GLE-1-RELATED"/>
    <property type="match status" value="1"/>
</dbReference>
<evidence type="ECO:0000256" key="5">
    <source>
        <dbReference type="ARBA" id="ARBA00022927"/>
    </source>
</evidence>
<evidence type="ECO:0000256" key="8">
    <source>
        <dbReference type="ARBA" id="ARBA00023242"/>
    </source>
</evidence>
<dbReference type="PANTHER" id="PTHR12960:SF0">
    <property type="entry name" value="MRNA EXPORT FACTOR GLE1"/>
    <property type="match status" value="1"/>
</dbReference>
<dbReference type="GO" id="GO:0016973">
    <property type="term" value="P:poly(A)+ mRNA export from nucleus"/>
    <property type="evidence" value="ECO:0007669"/>
    <property type="project" value="InterPro"/>
</dbReference>
<feature type="region of interest" description="Disordered" evidence="11">
    <location>
        <begin position="1"/>
        <end position="70"/>
    </location>
</feature>
<evidence type="ECO:0000256" key="1">
    <source>
        <dbReference type="ARBA" id="ARBA00004567"/>
    </source>
</evidence>
<accession>A0A1E3PQ82</accession>
<dbReference type="GO" id="GO:0005737">
    <property type="term" value="C:cytoplasm"/>
    <property type="evidence" value="ECO:0007669"/>
    <property type="project" value="TreeGrafter"/>
</dbReference>
<dbReference type="Gene3D" id="1.25.40.510">
    <property type="entry name" value="GLE1-like"/>
    <property type="match status" value="1"/>
</dbReference>
<keyword evidence="6" id="KW-0811">Translocation</keyword>
<dbReference type="EMBL" id="KV454407">
    <property type="protein sequence ID" value="ODQ67581.1"/>
    <property type="molecule type" value="Genomic_DNA"/>
</dbReference>
<keyword evidence="5" id="KW-0653">Protein transport</keyword>
<dbReference type="Pfam" id="PF07817">
    <property type="entry name" value="GLE1"/>
    <property type="match status" value="1"/>
</dbReference>
<feature type="compositionally biased region" description="Basic and acidic residues" evidence="11">
    <location>
        <begin position="1"/>
        <end position="57"/>
    </location>
</feature>
<feature type="non-terminal residue" evidence="12">
    <location>
        <position position="390"/>
    </location>
</feature>
<dbReference type="AlphaFoldDB" id="A0A1E3PQ82"/>
<sequence length="390" mass="45465">DELERQKKVEEEARKKHEEEARQKKLAEEKKREEEEERLRKEKFEAERKKQEDEELKKKKLQTELAAKEETERQSIIAKKKLEEEAAKKKADEELEFVKWSAVEKEWYSYKKIIVDINTEINDVVKDNKELKSFTFKSKREIKKKMAQMSTSLAQLKKIMEDIKGILTTAFQFNEVAYKWLLNFMAKAIVNQAETEVIVNIQAANAIGILATHMMSNYTGFKDILLARIIKKCPYLVGYTCNIDTEEGRRRMGWKYLENANKWEDETAYAERMGGICGIWSVVTQVRFGPTSNVHPYPISNSWKMLARQVDTPTEKLTNAHFCVVAAWWDISASKFLMAFGRQGDKLMELIWNDWTNSVCDKRFAAAARLRLLGEEWRSTGKAPGLKPLE</sequence>
<keyword evidence="3" id="KW-0813">Transport</keyword>
<dbReference type="OrthoDB" id="420884at2759"/>
<dbReference type="GO" id="GO:0005543">
    <property type="term" value="F:phospholipid binding"/>
    <property type="evidence" value="ECO:0007669"/>
    <property type="project" value="TreeGrafter"/>
</dbReference>
<evidence type="ECO:0000256" key="6">
    <source>
        <dbReference type="ARBA" id="ARBA00023010"/>
    </source>
</evidence>
<evidence type="ECO:0000256" key="9">
    <source>
        <dbReference type="ARBA" id="ARBA00026227"/>
    </source>
</evidence>
<reference evidence="12 13" key="1">
    <citation type="journal article" date="2016" name="Proc. Natl. Acad. Sci. U.S.A.">
        <title>Comparative genomics of biotechnologically important yeasts.</title>
        <authorList>
            <person name="Riley R."/>
            <person name="Haridas S."/>
            <person name="Wolfe K.H."/>
            <person name="Lopes M.R."/>
            <person name="Hittinger C.T."/>
            <person name="Goeker M."/>
            <person name="Salamov A.A."/>
            <person name="Wisecaver J.H."/>
            <person name="Long T.M."/>
            <person name="Calvey C.H."/>
            <person name="Aerts A.L."/>
            <person name="Barry K.W."/>
            <person name="Choi C."/>
            <person name="Clum A."/>
            <person name="Coughlan A.Y."/>
            <person name="Deshpande S."/>
            <person name="Douglass A.P."/>
            <person name="Hanson S.J."/>
            <person name="Klenk H.-P."/>
            <person name="LaButti K.M."/>
            <person name="Lapidus A."/>
            <person name="Lindquist E.A."/>
            <person name="Lipzen A.M."/>
            <person name="Meier-Kolthoff J.P."/>
            <person name="Ohm R.A."/>
            <person name="Otillar R.P."/>
            <person name="Pangilinan J.L."/>
            <person name="Peng Y."/>
            <person name="Rokas A."/>
            <person name="Rosa C.A."/>
            <person name="Scheuner C."/>
            <person name="Sibirny A.A."/>
            <person name="Slot J.C."/>
            <person name="Stielow J.B."/>
            <person name="Sun H."/>
            <person name="Kurtzman C.P."/>
            <person name="Blackwell M."/>
            <person name="Grigoriev I.V."/>
            <person name="Jeffries T.W."/>
        </authorList>
    </citation>
    <scope>NUCLEOTIDE SEQUENCE [LARGE SCALE GENOMIC DNA]</scope>
    <source>
        <strain evidence="12 13">DSM 6958</strain>
    </source>
</reference>
<evidence type="ECO:0000256" key="7">
    <source>
        <dbReference type="ARBA" id="ARBA00023132"/>
    </source>
</evidence>
<evidence type="ECO:0000256" key="11">
    <source>
        <dbReference type="SAM" id="MobiDB-lite"/>
    </source>
</evidence>
<dbReference type="GO" id="GO:0031369">
    <property type="term" value="F:translation initiation factor binding"/>
    <property type="evidence" value="ECO:0007669"/>
    <property type="project" value="TreeGrafter"/>
</dbReference>
<organism evidence="12 13">
    <name type="scientific">Nadsonia fulvescens var. elongata DSM 6958</name>
    <dbReference type="NCBI Taxonomy" id="857566"/>
    <lineage>
        <taxon>Eukaryota</taxon>
        <taxon>Fungi</taxon>
        <taxon>Dikarya</taxon>
        <taxon>Ascomycota</taxon>
        <taxon>Saccharomycotina</taxon>
        <taxon>Dipodascomycetes</taxon>
        <taxon>Dipodascales</taxon>
        <taxon>Dipodascales incertae sedis</taxon>
        <taxon>Nadsonia</taxon>
    </lineage>
</organism>
<dbReference type="GO" id="GO:0015031">
    <property type="term" value="P:protein transport"/>
    <property type="evidence" value="ECO:0007669"/>
    <property type="project" value="UniProtKB-KW"/>
</dbReference>
<dbReference type="InterPro" id="IPR038506">
    <property type="entry name" value="GLE1-like_sf"/>
</dbReference>
<evidence type="ECO:0000256" key="3">
    <source>
        <dbReference type="ARBA" id="ARBA00022448"/>
    </source>
</evidence>
<dbReference type="InterPro" id="IPR012476">
    <property type="entry name" value="GLE1"/>
</dbReference>
<evidence type="ECO:0000256" key="4">
    <source>
        <dbReference type="ARBA" id="ARBA00022816"/>
    </source>
</evidence>
<proteinExistence type="inferred from homology"/>
<protein>
    <recommendedName>
        <fullName evidence="9">mRNA export factor GLE1</fullName>
    </recommendedName>
    <alternativeName>
        <fullName evidence="10">Nucleoporin GLE1</fullName>
    </alternativeName>
</protein>
<evidence type="ECO:0000256" key="2">
    <source>
        <dbReference type="ARBA" id="ARBA00011056"/>
    </source>
</evidence>
<dbReference type="GO" id="GO:0000822">
    <property type="term" value="F:inositol hexakisphosphate binding"/>
    <property type="evidence" value="ECO:0007669"/>
    <property type="project" value="TreeGrafter"/>
</dbReference>
<keyword evidence="8" id="KW-0539">Nucleus</keyword>
<keyword evidence="4" id="KW-0509">mRNA transport</keyword>
<evidence type="ECO:0000313" key="12">
    <source>
        <dbReference type="EMBL" id="ODQ67581.1"/>
    </source>
</evidence>